<name>A0A4D6L1B1_VIGUN</name>
<protein>
    <submittedName>
        <fullName evidence="3">Uncharacterized protein</fullName>
    </submittedName>
</protein>
<gene>
    <name evidence="3" type="ORF">DEO72_LG2g2600</name>
</gene>
<keyword evidence="2" id="KW-1133">Transmembrane helix</keyword>
<sequence>MSFWLGFDPTLRFVLVFHVSAYYFSPWVVVLLSGGSVAFVASKQATHRLAQARVTRPSESSRKPGVLCSRSRPSEGSAFWAKSGLVQARRARLGENSQSAHCATVSSLA</sequence>
<feature type="transmembrane region" description="Helical" evidence="2">
    <location>
        <begin position="20"/>
        <end position="41"/>
    </location>
</feature>
<keyword evidence="4" id="KW-1185">Reference proteome</keyword>
<dbReference type="Proteomes" id="UP000501690">
    <property type="component" value="Linkage Group LG2"/>
</dbReference>
<proteinExistence type="predicted"/>
<reference evidence="3 4" key="1">
    <citation type="submission" date="2019-04" db="EMBL/GenBank/DDBJ databases">
        <title>An improved genome assembly and genetic linkage map for asparagus bean, Vigna unguiculata ssp. sesquipedialis.</title>
        <authorList>
            <person name="Xia Q."/>
            <person name="Zhang R."/>
            <person name="Dong Y."/>
        </authorList>
    </citation>
    <scope>NUCLEOTIDE SEQUENCE [LARGE SCALE GENOMIC DNA]</scope>
    <source>
        <tissue evidence="3">Leaf</tissue>
    </source>
</reference>
<evidence type="ECO:0000256" key="1">
    <source>
        <dbReference type="SAM" id="MobiDB-lite"/>
    </source>
</evidence>
<accession>A0A4D6L1B1</accession>
<evidence type="ECO:0000256" key="2">
    <source>
        <dbReference type="SAM" id="Phobius"/>
    </source>
</evidence>
<keyword evidence="2" id="KW-0812">Transmembrane</keyword>
<dbReference type="EMBL" id="CP039346">
    <property type="protein sequence ID" value="QCD82265.1"/>
    <property type="molecule type" value="Genomic_DNA"/>
</dbReference>
<evidence type="ECO:0000313" key="3">
    <source>
        <dbReference type="EMBL" id="QCD82265.1"/>
    </source>
</evidence>
<organism evidence="3 4">
    <name type="scientific">Vigna unguiculata</name>
    <name type="common">Cowpea</name>
    <dbReference type="NCBI Taxonomy" id="3917"/>
    <lineage>
        <taxon>Eukaryota</taxon>
        <taxon>Viridiplantae</taxon>
        <taxon>Streptophyta</taxon>
        <taxon>Embryophyta</taxon>
        <taxon>Tracheophyta</taxon>
        <taxon>Spermatophyta</taxon>
        <taxon>Magnoliopsida</taxon>
        <taxon>eudicotyledons</taxon>
        <taxon>Gunneridae</taxon>
        <taxon>Pentapetalae</taxon>
        <taxon>rosids</taxon>
        <taxon>fabids</taxon>
        <taxon>Fabales</taxon>
        <taxon>Fabaceae</taxon>
        <taxon>Papilionoideae</taxon>
        <taxon>50 kb inversion clade</taxon>
        <taxon>NPAAA clade</taxon>
        <taxon>indigoferoid/millettioid clade</taxon>
        <taxon>Phaseoleae</taxon>
        <taxon>Vigna</taxon>
    </lineage>
</organism>
<evidence type="ECO:0000313" key="4">
    <source>
        <dbReference type="Proteomes" id="UP000501690"/>
    </source>
</evidence>
<keyword evidence="2" id="KW-0472">Membrane</keyword>
<feature type="region of interest" description="Disordered" evidence="1">
    <location>
        <begin position="52"/>
        <end position="75"/>
    </location>
</feature>
<dbReference type="AlphaFoldDB" id="A0A4D6L1B1"/>